<organism evidence="1 2">
    <name type="scientific">Scheffersomyces stipitis (strain ATCC 58785 / CBS 6054 / NBRC 10063 / NRRL Y-11545)</name>
    <name type="common">Yeast</name>
    <name type="synonym">Pichia stipitis</name>
    <dbReference type="NCBI Taxonomy" id="322104"/>
    <lineage>
        <taxon>Eukaryota</taxon>
        <taxon>Fungi</taxon>
        <taxon>Dikarya</taxon>
        <taxon>Ascomycota</taxon>
        <taxon>Saccharomycotina</taxon>
        <taxon>Pichiomycetes</taxon>
        <taxon>Debaryomycetaceae</taxon>
        <taxon>Scheffersomyces</taxon>
    </lineage>
</organism>
<dbReference type="GeneID" id="4840695"/>
<dbReference type="AlphaFoldDB" id="A3LZ92"/>
<name>A3LZ92_PICST</name>
<reference evidence="1 2" key="1">
    <citation type="journal article" date="2007" name="Nat. Biotechnol.">
        <title>Genome sequence of the lignocellulose-bioconverting and xylose-fermenting yeast Pichia stipitis.</title>
        <authorList>
            <person name="Jeffries T.W."/>
            <person name="Grigoriev I.V."/>
            <person name="Grimwood J."/>
            <person name="Laplaza J.M."/>
            <person name="Aerts A."/>
            <person name="Salamov A."/>
            <person name="Schmutz J."/>
            <person name="Lindquist E."/>
            <person name="Dehal P."/>
            <person name="Shapiro H."/>
            <person name="Jin Y.S."/>
            <person name="Passoth V."/>
            <person name="Richardson P.M."/>
        </authorList>
    </citation>
    <scope>NUCLEOTIDE SEQUENCE [LARGE SCALE GENOMIC DNA]</scope>
    <source>
        <strain evidence="2">ATCC 58785 / CBS 6054 / NBRC 10063 / NRRL Y-11545</strain>
    </source>
</reference>
<protein>
    <submittedName>
        <fullName evidence="1">Uncharacterized protein</fullName>
    </submittedName>
</protein>
<dbReference type="Proteomes" id="UP000002258">
    <property type="component" value="Chromosome 7"/>
</dbReference>
<dbReference type="InParanoid" id="A3LZ92"/>
<dbReference type="eggNOG" id="ENOG502RQ0T">
    <property type="taxonomic scope" value="Eukaryota"/>
</dbReference>
<dbReference type="HOGENOM" id="CLU_028748_0_0_1"/>
<accession>A3LZ92</accession>
<evidence type="ECO:0000313" key="1">
    <source>
        <dbReference type="EMBL" id="ABN68297.2"/>
    </source>
</evidence>
<dbReference type="EMBL" id="CP000501">
    <property type="protein sequence ID" value="ABN68297.2"/>
    <property type="molecule type" value="Genomic_DNA"/>
</dbReference>
<dbReference type="OMA" id="HIAIMDL"/>
<proteinExistence type="predicted"/>
<gene>
    <name evidence="1" type="ORF">PICST_33458</name>
</gene>
<sequence length="619" mass="70971">MLRRTAPLFSRSGVYVRRFVYSSPQITKTVGPILEPLPVSEKKYEAKYERLQTVFTLLKSKKTLSSSVARINQIYLKSGRTFVEDLLEIPGTNIYPFLFHYYKHSSSIRTLLLDGLVKLIIEGKIDSAVELIDHMRVGKIIPVQASVILFNIHLNKSSQDTSKRRQELGKLLIWQTVSTGDVLAAASYLIQFAEAEISVDPEVVKIVLRSIAVHHDSNYLYCCHAIHRLLDVYGATVLSSADSLSALEMLQQKPQALFYANWFFQRIPKLEELFQSNPHKFLKLLNGLIQFNIENGLYEVALNMWISTKRFQSKYLVPDQIESLAKLLKDSPNLKSLDSLVEQIPKYATESQVIVDVLLEKYGTSKESISKFETLLKTVRAPLRRSTLTALFKAYVFQENEPVAEKILSNLLKSKDGATATEINAVFAKLLRQGKLQESIDMILSTDIHIAKIAYVTIFKEVVKKRSKTEQEENFLKTMCKRLMLVPRDDEVFELLTVEIVRYYSTHISNRAAKKIFINIDKFTAKSSIAVDKQNIKFNFVKVGIPNRFRELLVLLPSSKLQCLDVITKRALQEEDASTIVWAVDEYRYQNLEIKDVLQHIQKMDENKFLNSIIRDDIM</sequence>
<dbReference type="OrthoDB" id="4079278at2759"/>
<dbReference type="KEGG" id="pic:PICST_33458"/>
<evidence type="ECO:0000313" key="2">
    <source>
        <dbReference type="Proteomes" id="UP000002258"/>
    </source>
</evidence>
<keyword evidence="2" id="KW-1185">Reference proteome</keyword>
<dbReference type="RefSeq" id="XP_001386326.2">
    <property type="nucleotide sequence ID" value="XM_001386289.1"/>
</dbReference>